<gene>
    <name evidence="1" type="ORF">GUITHDRAFT_150595</name>
</gene>
<protein>
    <submittedName>
        <fullName evidence="1 2">Uncharacterized protein</fullName>
    </submittedName>
</protein>
<dbReference type="EnsemblProtists" id="EKX52611">
    <property type="protein sequence ID" value="EKX52611"/>
    <property type="gene ID" value="GUITHDRAFT_150595"/>
</dbReference>
<dbReference type="RefSeq" id="XP_005839591.1">
    <property type="nucleotide sequence ID" value="XM_005839534.1"/>
</dbReference>
<accession>L1JVJ9</accession>
<reference evidence="1 3" key="1">
    <citation type="journal article" date="2012" name="Nature">
        <title>Algal genomes reveal evolutionary mosaicism and the fate of nucleomorphs.</title>
        <authorList>
            <consortium name="DOE Joint Genome Institute"/>
            <person name="Curtis B.A."/>
            <person name="Tanifuji G."/>
            <person name="Burki F."/>
            <person name="Gruber A."/>
            <person name="Irimia M."/>
            <person name="Maruyama S."/>
            <person name="Arias M.C."/>
            <person name="Ball S.G."/>
            <person name="Gile G.H."/>
            <person name="Hirakawa Y."/>
            <person name="Hopkins J.F."/>
            <person name="Kuo A."/>
            <person name="Rensing S.A."/>
            <person name="Schmutz J."/>
            <person name="Symeonidi A."/>
            <person name="Elias M."/>
            <person name="Eveleigh R.J."/>
            <person name="Herman E.K."/>
            <person name="Klute M.J."/>
            <person name="Nakayama T."/>
            <person name="Obornik M."/>
            <person name="Reyes-Prieto A."/>
            <person name="Armbrust E.V."/>
            <person name="Aves S.J."/>
            <person name="Beiko R.G."/>
            <person name="Coutinho P."/>
            <person name="Dacks J.B."/>
            <person name="Durnford D.G."/>
            <person name="Fast N.M."/>
            <person name="Green B.R."/>
            <person name="Grisdale C.J."/>
            <person name="Hempel F."/>
            <person name="Henrissat B."/>
            <person name="Hoppner M.P."/>
            <person name="Ishida K."/>
            <person name="Kim E."/>
            <person name="Koreny L."/>
            <person name="Kroth P.G."/>
            <person name="Liu Y."/>
            <person name="Malik S.B."/>
            <person name="Maier U.G."/>
            <person name="McRose D."/>
            <person name="Mock T."/>
            <person name="Neilson J.A."/>
            <person name="Onodera N.T."/>
            <person name="Poole A.M."/>
            <person name="Pritham E.J."/>
            <person name="Richards T.A."/>
            <person name="Rocap G."/>
            <person name="Roy S.W."/>
            <person name="Sarai C."/>
            <person name="Schaack S."/>
            <person name="Shirato S."/>
            <person name="Slamovits C.H."/>
            <person name="Spencer D.F."/>
            <person name="Suzuki S."/>
            <person name="Worden A.Z."/>
            <person name="Zauner S."/>
            <person name="Barry K."/>
            <person name="Bell C."/>
            <person name="Bharti A.K."/>
            <person name="Crow J.A."/>
            <person name="Grimwood J."/>
            <person name="Kramer R."/>
            <person name="Lindquist E."/>
            <person name="Lucas S."/>
            <person name="Salamov A."/>
            <person name="McFadden G.I."/>
            <person name="Lane C.E."/>
            <person name="Keeling P.J."/>
            <person name="Gray M.W."/>
            <person name="Grigoriev I.V."/>
            <person name="Archibald J.M."/>
        </authorList>
    </citation>
    <scope>NUCLEOTIDE SEQUENCE</scope>
    <source>
        <strain evidence="1 3">CCMP2712</strain>
    </source>
</reference>
<proteinExistence type="predicted"/>
<feature type="non-terminal residue" evidence="1">
    <location>
        <position position="120"/>
    </location>
</feature>
<dbReference type="HOGENOM" id="CLU_2055870_0_0_1"/>
<keyword evidence="3" id="KW-1185">Reference proteome</keyword>
<evidence type="ECO:0000313" key="2">
    <source>
        <dbReference type="EnsemblProtists" id="EKX52611"/>
    </source>
</evidence>
<dbReference type="Proteomes" id="UP000011087">
    <property type="component" value="Unassembled WGS sequence"/>
</dbReference>
<organism evidence="1">
    <name type="scientific">Guillardia theta (strain CCMP2712)</name>
    <name type="common">Cryptophyte</name>
    <dbReference type="NCBI Taxonomy" id="905079"/>
    <lineage>
        <taxon>Eukaryota</taxon>
        <taxon>Cryptophyceae</taxon>
        <taxon>Pyrenomonadales</taxon>
        <taxon>Geminigeraceae</taxon>
        <taxon>Guillardia</taxon>
    </lineage>
</organism>
<reference evidence="2" key="3">
    <citation type="submission" date="2016-03" db="UniProtKB">
        <authorList>
            <consortium name="EnsemblProtists"/>
        </authorList>
    </citation>
    <scope>IDENTIFICATION</scope>
</reference>
<dbReference type="GeneID" id="17309398"/>
<evidence type="ECO:0000313" key="3">
    <source>
        <dbReference type="Proteomes" id="UP000011087"/>
    </source>
</evidence>
<dbReference type="EMBL" id="JH992972">
    <property type="protein sequence ID" value="EKX52611.1"/>
    <property type="molecule type" value="Genomic_DNA"/>
</dbReference>
<reference evidence="3" key="2">
    <citation type="submission" date="2012-11" db="EMBL/GenBank/DDBJ databases">
        <authorList>
            <person name="Kuo A."/>
            <person name="Curtis B.A."/>
            <person name="Tanifuji G."/>
            <person name="Burki F."/>
            <person name="Gruber A."/>
            <person name="Irimia M."/>
            <person name="Maruyama S."/>
            <person name="Arias M.C."/>
            <person name="Ball S.G."/>
            <person name="Gile G.H."/>
            <person name="Hirakawa Y."/>
            <person name="Hopkins J.F."/>
            <person name="Rensing S.A."/>
            <person name="Schmutz J."/>
            <person name="Symeonidi A."/>
            <person name="Elias M."/>
            <person name="Eveleigh R.J."/>
            <person name="Herman E.K."/>
            <person name="Klute M.J."/>
            <person name="Nakayama T."/>
            <person name="Obornik M."/>
            <person name="Reyes-Prieto A."/>
            <person name="Armbrust E.V."/>
            <person name="Aves S.J."/>
            <person name="Beiko R.G."/>
            <person name="Coutinho P."/>
            <person name="Dacks J.B."/>
            <person name="Durnford D.G."/>
            <person name="Fast N.M."/>
            <person name="Green B.R."/>
            <person name="Grisdale C."/>
            <person name="Hempe F."/>
            <person name="Henrissat B."/>
            <person name="Hoppner M.P."/>
            <person name="Ishida K.-I."/>
            <person name="Kim E."/>
            <person name="Koreny L."/>
            <person name="Kroth P.G."/>
            <person name="Liu Y."/>
            <person name="Malik S.-B."/>
            <person name="Maier U.G."/>
            <person name="McRose D."/>
            <person name="Mock T."/>
            <person name="Neilson J.A."/>
            <person name="Onodera N.T."/>
            <person name="Poole A.M."/>
            <person name="Pritham E.J."/>
            <person name="Richards T.A."/>
            <person name="Rocap G."/>
            <person name="Roy S.W."/>
            <person name="Sarai C."/>
            <person name="Schaack S."/>
            <person name="Shirato S."/>
            <person name="Slamovits C.H."/>
            <person name="Spencer D.F."/>
            <person name="Suzuki S."/>
            <person name="Worden A.Z."/>
            <person name="Zauner S."/>
            <person name="Barry K."/>
            <person name="Bell C."/>
            <person name="Bharti A.K."/>
            <person name="Crow J.A."/>
            <person name="Grimwood J."/>
            <person name="Kramer R."/>
            <person name="Lindquist E."/>
            <person name="Lucas S."/>
            <person name="Salamov A."/>
            <person name="McFadden G.I."/>
            <person name="Lane C.E."/>
            <person name="Keeling P.J."/>
            <person name="Gray M.W."/>
            <person name="Grigoriev I.V."/>
            <person name="Archibald J.M."/>
        </authorList>
    </citation>
    <scope>NUCLEOTIDE SEQUENCE</scope>
    <source>
        <strain evidence="3">CCMP2712</strain>
    </source>
</reference>
<evidence type="ECO:0000313" key="1">
    <source>
        <dbReference type="EMBL" id="EKX52611.1"/>
    </source>
</evidence>
<name>L1JVJ9_GUITC</name>
<dbReference type="PaxDb" id="55529-EKX52611"/>
<dbReference type="AlphaFoldDB" id="L1JVJ9"/>
<sequence length="120" mass="12647">MFLSCRQRRALLVDLGGLPEVFGDALVADRLEAGPFLTSSSTCSGGGAGRFLENDSSRLPSLVAAAAAAATERGDLKREEEEVALSFAKLALPRSLLLCGTRGELLRNEEGLNVDLVDLA</sequence>
<dbReference type="KEGG" id="gtt:GUITHDRAFT_150595"/>